<organism evidence="2 3">
    <name type="scientific">Coniophora puteana (strain RWD-64-598)</name>
    <name type="common">Brown rot fungus</name>
    <dbReference type="NCBI Taxonomy" id="741705"/>
    <lineage>
        <taxon>Eukaryota</taxon>
        <taxon>Fungi</taxon>
        <taxon>Dikarya</taxon>
        <taxon>Basidiomycota</taxon>
        <taxon>Agaricomycotina</taxon>
        <taxon>Agaricomycetes</taxon>
        <taxon>Agaricomycetidae</taxon>
        <taxon>Boletales</taxon>
        <taxon>Coniophorineae</taxon>
        <taxon>Coniophoraceae</taxon>
        <taxon>Coniophora</taxon>
    </lineage>
</organism>
<dbReference type="Proteomes" id="UP000053558">
    <property type="component" value="Unassembled WGS sequence"/>
</dbReference>
<keyword evidence="3" id="KW-1185">Reference proteome</keyword>
<keyword evidence="1" id="KW-0732">Signal</keyword>
<sequence length="181" mass="18305">MLAKSILSILSLAAVVLADCVSNPDPVAISCLQADNRNGNQNCNPDDISCLCKDYVTDGNAQVWNGHCVMDSCQESGNLDQGVSAVGAAQSSICASYTATSTLSTTISATSSHLGLPTGWTSTVIVPGTSTIIVPETSTIVVPGTPTSSSHASVTTTVTVSVNPNPTSSFSTVYVGTSTSG</sequence>
<reference evidence="3" key="1">
    <citation type="journal article" date="2012" name="Science">
        <title>The Paleozoic origin of enzymatic lignin decomposition reconstructed from 31 fungal genomes.</title>
        <authorList>
            <person name="Floudas D."/>
            <person name="Binder M."/>
            <person name="Riley R."/>
            <person name="Barry K."/>
            <person name="Blanchette R.A."/>
            <person name="Henrissat B."/>
            <person name="Martinez A.T."/>
            <person name="Otillar R."/>
            <person name="Spatafora J.W."/>
            <person name="Yadav J.S."/>
            <person name="Aerts A."/>
            <person name="Benoit I."/>
            <person name="Boyd A."/>
            <person name="Carlson A."/>
            <person name="Copeland A."/>
            <person name="Coutinho P.M."/>
            <person name="de Vries R.P."/>
            <person name="Ferreira P."/>
            <person name="Findley K."/>
            <person name="Foster B."/>
            <person name="Gaskell J."/>
            <person name="Glotzer D."/>
            <person name="Gorecki P."/>
            <person name="Heitman J."/>
            <person name="Hesse C."/>
            <person name="Hori C."/>
            <person name="Igarashi K."/>
            <person name="Jurgens J.A."/>
            <person name="Kallen N."/>
            <person name="Kersten P."/>
            <person name="Kohler A."/>
            <person name="Kuees U."/>
            <person name="Kumar T.K.A."/>
            <person name="Kuo A."/>
            <person name="LaButti K."/>
            <person name="Larrondo L.F."/>
            <person name="Lindquist E."/>
            <person name="Ling A."/>
            <person name="Lombard V."/>
            <person name="Lucas S."/>
            <person name="Lundell T."/>
            <person name="Martin R."/>
            <person name="McLaughlin D.J."/>
            <person name="Morgenstern I."/>
            <person name="Morin E."/>
            <person name="Murat C."/>
            <person name="Nagy L.G."/>
            <person name="Nolan M."/>
            <person name="Ohm R.A."/>
            <person name="Patyshakuliyeva A."/>
            <person name="Rokas A."/>
            <person name="Ruiz-Duenas F.J."/>
            <person name="Sabat G."/>
            <person name="Salamov A."/>
            <person name="Samejima M."/>
            <person name="Schmutz J."/>
            <person name="Slot J.C."/>
            <person name="St John F."/>
            <person name="Stenlid J."/>
            <person name="Sun H."/>
            <person name="Sun S."/>
            <person name="Syed K."/>
            <person name="Tsang A."/>
            <person name="Wiebenga A."/>
            <person name="Young D."/>
            <person name="Pisabarro A."/>
            <person name="Eastwood D.C."/>
            <person name="Martin F."/>
            <person name="Cullen D."/>
            <person name="Grigoriev I.V."/>
            <person name="Hibbett D.S."/>
        </authorList>
    </citation>
    <scope>NUCLEOTIDE SEQUENCE [LARGE SCALE GENOMIC DNA]</scope>
    <source>
        <strain evidence="3">RWD-64-598 SS2</strain>
    </source>
</reference>
<name>A0A5M3MIA5_CONPW</name>
<dbReference type="GeneID" id="19210560"/>
<evidence type="ECO:0008006" key="4">
    <source>
        <dbReference type="Google" id="ProtNLM"/>
    </source>
</evidence>
<feature type="chain" id="PRO_5024400901" description="Extracellular membrane protein CFEM domain-containing protein" evidence="1">
    <location>
        <begin position="19"/>
        <end position="181"/>
    </location>
</feature>
<dbReference type="RefSeq" id="XP_007770596.1">
    <property type="nucleotide sequence ID" value="XM_007772406.1"/>
</dbReference>
<feature type="signal peptide" evidence="1">
    <location>
        <begin position="1"/>
        <end position="18"/>
    </location>
</feature>
<gene>
    <name evidence="2" type="ORF">CONPUDRAFT_83267</name>
</gene>
<evidence type="ECO:0000313" key="3">
    <source>
        <dbReference type="Proteomes" id="UP000053558"/>
    </source>
</evidence>
<protein>
    <recommendedName>
        <fullName evidence="4">Extracellular membrane protein CFEM domain-containing protein</fullName>
    </recommendedName>
</protein>
<accession>A0A5M3MIA5</accession>
<evidence type="ECO:0000256" key="1">
    <source>
        <dbReference type="SAM" id="SignalP"/>
    </source>
</evidence>
<comment type="caution">
    <text evidence="2">The sequence shown here is derived from an EMBL/GenBank/DDBJ whole genome shotgun (WGS) entry which is preliminary data.</text>
</comment>
<proteinExistence type="predicted"/>
<evidence type="ECO:0000313" key="2">
    <source>
        <dbReference type="EMBL" id="EIW78823.1"/>
    </source>
</evidence>
<dbReference type="EMBL" id="JH711581">
    <property type="protein sequence ID" value="EIW78823.1"/>
    <property type="molecule type" value="Genomic_DNA"/>
</dbReference>
<dbReference type="AlphaFoldDB" id="A0A5M3MIA5"/>
<dbReference type="KEGG" id="cput:CONPUDRAFT_83267"/>